<evidence type="ECO:0000259" key="1">
    <source>
        <dbReference type="Pfam" id="PF01850"/>
    </source>
</evidence>
<gene>
    <name evidence="2" type="ORF">PX52LOC_00315</name>
</gene>
<dbReference type="SUPFAM" id="SSF88723">
    <property type="entry name" value="PIN domain-like"/>
    <property type="match status" value="1"/>
</dbReference>
<sequence>MNVLLDTHTLLWVYWNDPQLSSVAARNVLDPNNRILVSPASHWEVAIKMRIGKLTLREPFLDFVQHAIFDNGFTILPIEPRHTALLTTLPLHHKDPFDRLIVAQALVENMRLISADPALDAYGVQRCW</sequence>
<dbReference type="InterPro" id="IPR029060">
    <property type="entry name" value="PIN-like_dom_sf"/>
</dbReference>
<evidence type="ECO:0000313" key="2">
    <source>
        <dbReference type="EMBL" id="QEL13458.1"/>
    </source>
</evidence>
<dbReference type="AlphaFoldDB" id="A0A5C1A8P2"/>
<dbReference type="InterPro" id="IPR041705">
    <property type="entry name" value="PIN_Sll0205"/>
</dbReference>
<dbReference type="Pfam" id="PF01850">
    <property type="entry name" value="PIN"/>
    <property type="match status" value="1"/>
</dbReference>
<name>A0A5C1A8P2_9BACT</name>
<feature type="domain" description="PIN" evidence="1">
    <location>
        <begin position="3"/>
        <end position="122"/>
    </location>
</feature>
<dbReference type="EMBL" id="CP042425">
    <property type="protein sequence ID" value="QEL13458.1"/>
    <property type="molecule type" value="Genomic_DNA"/>
</dbReference>
<dbReference type="KEGG" id="lrs:PX52LOC_00315"/>
<dbReference type="PANTHER" id="PTHR36173:SF2">
    <property type="entry name" value="RIBONUCLEASE VAPC16"/>
    <property type="match status" value="1"/>
</dbReference>
<dbReference type="RefSeq" id="WP_149108431.1">
    <property type="nucleotide sequence ID" value="NZ_CP042425.1"/>
</dbReference>
<reference evidence="3" key="1">
    <citation type="submission" date="2019-08" db="EMBL/GenBank/DDBJ databases">
        <title>Limnoglobus roseus gen. nov., sp. nov., a novel freshwater planctomycete with a giant genome from the family Gemmataceae.</title>
        <authorList>
            <person name="Kulichevskaya I.S."/>
            <person name="Naumoff D.G."/>
            <person name="Miroshnikov K."/>
            <person name="Ivanova A."/>
            <person name="Philippov D.A."/>
            <person name="Hakobyan A."/>
            <person name="Rijpstra I.C."/>
            <person name="Sinninghe Damste J.S."/>
            <person name="Liesack W."/>
            <person name="Dedysh S.N."/>
        </authorList>
    </citation>
    <scope>NUCLEOTIDE SEQUENCE [LARGE SCALE GENOMIC DNA]</scope>
    <source>
        <strain evidence="3">PX52</strain>
    </source>
</reference>
<keyword evidence="3" id="KW-1185">Reference proteome</keyword>
<dbReference type="Gene3D" id="3.40.50.1010">
    <property type="entry name" value="5'-nuclease"/>
    <property type="match status" value="1"/>
</dbReference>
<protein>
    <submittedName>
        <fullName evidence="2">Twitching motility protein PilT</fullName>
    </submittedName>
</protein>
<dbReference type="PANTHER" id="PTHR36173">
    <property type="entry name" value="RIBONUCLEASE VAPC16-RELATED"/>
    <property type="match status" value="1"/>
</dbReference>
<dbReference type="InterPro" id="IPR002716">
    <property type="entry name" value="PIN_dom"/>
</dbReference>
<dbReference type="CDD" id="cd09872">
    <property type="entry name" value="PIN_Sll0205-like"/>
    <property type="match status" value="1"/>
</dbReference>
<evidence type="ECO:0000313" key="3">
    <source>
        <dbReference type="Proteomes" id="UP000324974"/>
    </source>
</evidence>
<dbReference type="Proteomes" id="UP000324974">
    <property type="component" value="Chromosome"/>
</dbReference>
<dbReference type="OrthoDB" id="9798990at2"/>
<accession>A0A5C1A8P2</accession>
<proteinExistence type="predicted"/>
<dbReference type="InterPro" id="IPR052919">
    <property type="entry name" value="TA_system_RNase"/>
</dbReference>
<organism evidence="2 3">
    <name type="scientific">Limnoglobus roseus</name>
    <dbReference type="NCBI Taxonomy" id="2598579"/>
    <lineage>
        <taxon>Bacteria</taxon>
        <taxon>Pseudomonadati</taxon>
        <taxon>Planctomycetota</taxon>
        <taxon>Planctomycetia</taxon>
        <taxon>Gemmatales</taxon>
        <taxon>Gemmataceae</taxon>
        <taxon>Limnoglobus</taxon>
    </lineage>
</organism>